<sequence>MLADGTLVRHTAVSLARAMAGFLLAVMVALPLAVLLSLAPRPRRLLEPLLEFLRQIPPLALIPLLVLWLGIGEAQKLGVVALTCFFPVFLGTLGGLAQVDRKLVEVGRVCGLAQSALVSRIILPAAMPSIVTGLRISLGFSWRALVGAELIAASEGLGYLIVDAQNMARTDVVLVGVVVIGLLGMLVDRLTRMALHRAMPWLPRDGGADA</sequence>
<evidence type="ECO:0000259" key="10">
    <source>
        <dbReference type="PROSITE" id="PS50928"/>
    </source>
</evidence>
<organism evidence="11 12">
    <name type="scientific">Rhodovastum atsumiense</name>
    <dbReference type="NCBI Taxonomy" id="504468"/>
    <lineage>
        <taxon>Bacteria</taxon>
        <taxon>Pseudomonadati</taxon>
        <taxon>Pseudomonadota</taxon>
        <taxon>Alphaproteobacteria</taxon>
        <taxon>Acetobacterales</taxon>
        <taxon>Acetobacteraceae</taxon>
        <taxon>Rhodovastum</taxon>
    </lineage>
</organism>
<dbReference type="Proteomes" id="UP000325255">
    <property type="component" value="Unassembled WGS sequence"/>
</dbReference>
<dbReference type="InterPro" id="IPR035906">
    <property type="entry name" value="MetI-like_sf"/>
</dbReference>
<feature type="transmembrane region" description="Helical" evidence="9">
    <location>
        <begin position="20"/>
        <end position="40"/>
    </location>
</feature>
<protein>
    <submittedName>
        <fullName evidence="11">ABC transporter permease</fullName>
    </submittedName>
</protein>
<keyword evidence="4" id="KW-1003">Cell membrane</keyword>
<feature type="transmembrane region" description="Helical" evidence="9">
    <location>
        <begin position="52"/>
        <end position="71"/>
    </location>
</feature>
<evidence type="ECO:0000256" key="5">
    <source>
        <dbReference type="ARBA" id="ARBA00022692"/>
    </source>
</evidence>
<dbReference type="AlphaFoldDB" id="A0A5M6J0T3"/>
<dbReference type="GO" id="GO:0010438">
    <property type="term" value="P:cellular response to sulfur starvation"/>
    <property type="evidence" value="ECO:0007669"/>
    <property type="project" value="TreeGrafter"/>
</dbReference>
<dbReference type="Pfam" id="PF00528">
    <property type="entry name" value="BPD_transp_1"/>
    <property type="match status" value="1"/>
</dbReference>
<dbReference type="PANTHER" id="PTHR30151">
    <property type="entry name" value="ALKANE SULFONATE ABC TRANSPORTER-RELATED, MEMBRANE SUBUNIT"/>
    <property type="match status" value="1"/>
</dbReference>
<dbReference type="SUPFAM" id="SSF161098">
    <property type="entry name" value="MetI-like"/>
    <property type="match status" value="1"/>
</dbReference>
<evidence type="ECO:0000256" key="4">
    <source>
        <dbReference type="ARBA" id="ARBA00022475"/>
    </source>
</evidence>
<keyword evidence="6 9" id="KW-1133">Transmembrane helix</keyword>
<evidence type="ECO:0000256" key="8">
    <source>
        <dbReference type="ARBA" id="ARBA00056719"/>
    </source>
</evidence>
<name>A0A5M6J0T3_9PROT</name>
<feature type="transmembrane region" description="Helical" evidence="9">
    <location>
        <begin position="168"/>
        <end position="187"/>
    </location>
</feature>
<evidence type="ECO:0000313" key="12">
    <source>
        <dbReference type="Proteomes" id="UP000325255"/>
    </source>
</evidence>
<comment type="caution">
    <text evidence="11">The sequence shown here is derived from an EMBL/GenBank/DDBJ whole genome shotgun (WGS) entry which is preliminary data.</text>
</comment>
<dbReference type="GO" id="GO:0005886">
    <property type="term" value="C:plasma membrane"/>
    <property type="evidence" value="ECO:0007669"/>
    <property type="project" value="UniProtKB-SubCell"/>
</dbReference>
<keyword evidence="7 9" id="KW-0472">Membrane</keyword>
<reference evidence="11 12" key="1">
    <citation type="submission" date="2019-09" db="EMBL/GenBank/DDBJ databases">
        <title>Genome sequence of Rhodovastum atsumiense, a diverse member of the Acetobacteraceae family of non-sulfur purple photosynthetic bacteria.</title>
        <authorList>
            <person name="Meyer T."/>
            <person name="Kyndt J."/>
        </authorList>
    </citation>
    <scope>NUCLEOTIDE SEQUENCE [LARGE SCALE GENOMIC DNA]</scope>
    <source>
        <strain evidence="11 12">DSM 21279</strain>
    </source>
</reference>
<evidence type="ECO:0000256" key="9">
    <source>
        <dbReference type="RuleBase" id="RU363032"/>
    </source>
</evidence>
<evidence type="ECO:0000256" key="7">
    <source>
        <dbReference type="ARBA" id="ARBA00023136"/>
    </source>
</evidence>
<dbReference type="PANTHER" id="PTHR30151:SF25">
    <property type="entry name" value="TAURINE TRANSPORT SYSTEM PERMEASE PROTEIN TAUC"/>
    <property type="match status" value="1"/>
</dbReference>
<comment type="subcellular location">
    <subcellularLocation>
        <location evidence="1 9">Cell membrane</location>
        <topology evidence="1 9">Multi-pass membrane protein</topology>
    </subcellularLocation>
</comment>
<evidence type="ECO:0000256" key="1">
    <source>
        <dbReference type="ARBA" id="ARBA00004651"/>
    </source>
</evidence>
<evidence type="ECO:0000256" key="2">
    <source>
        <dbReference type="ARBA" id="ARBA00009306"/>
    </source>
</evidence>
<dbReference type="InterPro" id="IPR000515">
    <property type="entry name" value="MetI-like"/>
</dbReference>
<dbReference type="EMBL" id="VWPK01000003">
    <property type="protein sequence ID" value="KAA5614206.1"/>
    <property type="molecule type" value="Genomic_DNA"/>
</dbReference>
<keyword evidence="3 9" id="KW-0813">Transport</keyword>
<keyword evidence="5 9" id="KW-0812">Transmembrane</keyword>
<comment type="similarity">
    <text evidence="2 9">Belongs to the binding-protein-dependent transport system permease family.</text>
</comment>
<feature type="domain" description="ABC transmembrane type-1" evidence="10">
    <location>
        <begin position="11"/>
        <end position="191"/>
    </location>
</feature>
<dbReference type="Gene3D" id="1.10.3720.10">
    <property type="entry name" value="MetI-like"/>
    <property type="match status" value="1"/>
</dbReference>
<proteinExistence type="inferred from homology"/>
<keyword evidence="12" id="KW-1185">Reference proteome</keyword>
<dbReference type="OrthoDB" id="9786495at2"/>
<evidence type="ECO:0000256" key="3">
    <source>
        <dbReference type="ARBA" id="ARBA00022448"/>
    </source>
</evidence>
<dbReference type="FunFam" id="1.10.3720.10:FF:000003">
    <property type="entry name" value="Aliphatic sulfonate ABC transporter permease"/>
    <property type="match status" value="1"/>
</dbReference>
<dbReference type="PROSITE" id="PS50928">
    <property type="entry name" value="ABC_TM1"/>
    <property type="match status" value="1"/>
</dbReference>
<comment type="function">
    <text evidence="8">Probably part of an ABC transporter complex. Probably responsible for the translocation of the substrate across the membrane.</text>
</comment>
<gene>
    <name evidence="11" type="ORF">F1189_02750</name>
</gene>
<evidence type="ECO:0000256" key="6">
    <source>
        <dbReference type="ARBA" id="ARBA00022989"/>
    </source>
</evidence>
<dbReference type="GO" id="GO:0042918">
    <property type="term" value="P:alkanesulfonate transmembrane transport"/>
    <property type="evidence" value="ECO:0007669"/>
    <property type="project" value="UniProtKB-ARBA"/>
</dbReference>
<evidence type="ECO:0000313" key="11">
    <source>
        <dbReference type="EMBL" id="KAA5614206.1"/>
    </source>
</evidence>
<feature type="transmembrane region" description="Helical" evidence="9">
    <location>
        <begin position="77"/>
        <end position="99"/>
    </location>
</feature>
<accession>A0A5M6J0T3</accession>
<dbReference type="CDD" id="cd06261">
    <property type="entry name" value="TM_PBP2"/>
    <property type="match status" value="1"/>
</dbReference>